<dbReference type="InterPro" id="IPR036866">
    <property type="entry name" value="RibonucZ/Hydroxyglut_hydro"/>
</dbReference>
<dbReference type="AlphaFoldDB" id="A0A1H6FXV7"/>
<gene>
    <name evidence="2" type="ORF">SAMN04487967_1930</name>
</gene>
<dbReference type="InterPro" id="IPR001279">
    <property type="entry name" value="Metallo-B-lactamas"/>
</dbReference>
<dbReference type="Proteomes" id="UP000199112">
    <property type="component" value="Unassembled WGS sequence"/>
</dbReference>
<organism evidence="2 3">
    <name type="scientific">Natronorubrum sediminis</name>
    <dbReference type="NCBI Taxonomy" id="640943"/>
    <lineage>
        <taxon>Archaea</taxon>
        <taxon>Methanobacteriati</taxon>
        <taxon>Methanobacteriota</taxon>
        <taxon>Stenosarchaea group</taxon>
        <taxon>Halobacteria</taxon>
        <taxon>Halobacteriales</taxon>
        <taxon>Natrialbaceae</taxon>
        <taxon>Natronorubrum</taxon>
    </lineage>
</organism>
<dbReference type="EMBL" id="FNWL01000002">
    <property type="protein sequence ID" value="SEH15120.1"/>
    <property type="molecule type" value="Genomic_DNA"/>
</dbReference>
<evidence type="ECO:0000259" key="1">
    <source>
        <dbReference type="SMART" id="SM00849"/>
    </source>
</evidence>
<accession>A0A1H6FXV7</accession>
<name>A0A1H6FXV7_9EURY</name>
<dbReference type="SUPFAM" id="SSF56281">
    <property type="entry name" value="Metallo-hydrolase/oxidoreductase"/>
    <property type="match status" value="1"/>
</dbReference>
<evidence type="ECO:0000313" key="2">
    <source>
        <dbReference type="EMBL" id="SEH15120.1"/>
    </source>
</evidence>
<dbReference type="Pfam" id="PF00753">
    <property type="entry name" value="Lactamase_B"/>
    <property type="match status" value="1"/>
</dbReference>
<dbReference type="SMART" id="SM00849">
    <property type="entry name" value="Lactamase_B"/>
    <property type="match status" value="1"/>
</dbReference>
<dbReference type="InterPro" id="IPR050855">
    <property type="entry name" value="NDM-1-like"/>
</dbReference>
<dbReference type="OrthoDB" id="205181at2157"/>
<dbReference type="PANTHER" id="PTHR42951:SF4">
    <property type="entry name" value="ACYL-COENZYME A THIOESTERASE MBLAC2"/>
    <property type="match status" value="1"/>
</dbReference>
<dbReference type="Gene3D" id="3.60.15.10">
    <property type="entry name" value="Ribonuclease Z/Hydroxyacylglutathione hydrolase-like"/>
    <property type="match status" value="1"/>
</dbReference>
<dbReference type="PANTHER" id="PTHR42951">
    <property type="entry name" value="METALLO-BETA-LACTAMASE DOMAIN-CONTAINING"/>
    <property type="match status" value="1"/>
</dbReference>
<proteinExistence type="predicted"/>
<protein>
    <submittedName>
        <fullName evidence="2">Glyoxylase, beta-lactamase superfamily II</fullName>
    </submittedName>
</protein>
<feature type="domain" description="Metallo-beta-lactamase" evidence="1">
    <location>
        <begin position="28"/>
        <end position="243"/>
    </location>
</feature>
<sequence>MSKPTKQTEPSVASITRLEFDIEWPPKHAAAYLIEADAPIVIDAGDPSDRASETIRETLDTKGYDPSDVEAVIVTHPHSDHIGQVPLLREAGATIYAPQPVLERLERDGDELAAGVSEIGQSAGYRGEAIEREIERARDSLRRNRRLLAPTAAVGFEFGEAFTVGGLQFEAIHTPGHQLHHASLATTIGDQRILFSGDALIEPFRSGAIHVGIDHGAYEAIDAFHDALDRLEPYSFDSVFPGHGPVFTDFDQTIEFTRNELESLTAETHEAIVTVGPATPMEITRHRMGEVRYPAQLLDTLGALGTLERRGRVEHVTRDGVRSYATVKPTP</sequence>
<dbReference type="RefSeq" id="WP_090506825.1">
    <property type="nucleotide sequence ID" value="NZ_FNWL01000002.1"/>
</dbReference>
<keyword evidence="3" id="KW-1185">Reference proteome</keyword>
<reference evidence="3" key="1">
    <citation type="submission" date="2016-10" db="EMBL/GenBank/DDBJ databases">
        <authorList>
            <person name="Varghese N."/>
            <person name="Submissions S."/>
        </authorList>
    </citation>
    <scope>NUCLEOTIDE SEQUENCE [LARGE SCALE GENOMIC DNA]</scope>
    <source>
        <strain evidence="3">CGMCC 1.8981</strain>
    </source>
</reference>
<evidence type="ECO:0000313" key="3">
    <source>
        <dbReference type="Proteomes" id="UP000199112"/>
    </source>
</evidence>